<dbReference type="GO" id="GO:0005737">
    <property type="term" value="C:cytoplasm"/>
    <property type="evidence" value="ECO:0007669"/>
    <property type="project" value="UniProtKB-SubCell"/>
</dbReference>
<keyword evidence="3" id="KW-0862">Zinc</keyword>
<name>A0A917LVN3_9GAMM</name>
<evidence type="ECO:0000256" key="3">
    <source>
        <dbReference type="HAMAP-Rule" id="MF_01820"/>
    </source>
</evidence>
<dbReference type="PROSITE" id="PS50936">
    <property type="entry name" value="ENGC_GTPASE"/>
    <property type="match status" value="1"/>
</dbReference>
<dbReference type="EC" id="3.6.1.-" evidence="3"/>
<dbReference type="GO" id="GO:0003924">
    <property type="term" value="F:GTPase activity"/>
    <property type="evidence" value="ECO:0007669"/>
    <property type="project" value="UniProtKB-UniRule"/>
</dbReference>
<dbReference type="PANTHER" id="PTHR32120:SF11">
    <property type="entry name" value="SMALL RIBOSOMAL SUBUNIT BIOGENESIS GTPASE RSGA 1, MITOCHONDRIAL-RELATED"/>
    <property type="match status" value="1"/>
</dbReference>
<dbReference type="Proteomes" id="UP000627715">
    <property type="component" value="Unassembled WGS sequence"/>
</dbReference>
<dbReference type="GO" id="GO:0019843">
    <property type="term" value="F:rRNA binding"/>
    <property type="evidence" value="ECO:0007669"/>
    <property type="project" value="UniProtKB-KW"/>
</dbReference>
<evidence type="ECO:0000256" key="1">
    <source>
        <dbReference type="ARBA" id="ARBA00022741"/>
    </source>
</evidence>
<keyword evidence="3" id="KW-0479">Metal-binding</keyword>
<dbReference type="RefSeq" id="WP_068812403.1">
    <property type="nucleotide sequence ID" value="NZ_BMIY01000006.1"/>
</dbReference>
<keyword evidence="8" id="KW-1185">Reference proteome</keyword>
<feature type="binding site" evidence="3">
    <location>
        <position position="321"/>
    </location>
    <ligand>
        <name>Zn(2+)</name>
        <dbReference type="ChEBI" id="CHEBI:29105"/>
    </ligand>
</feature>
<dbReference type="SUPFAM" id="SSF52540">
    <property type="entry name" value="P-loop containing nucleoside triphosphate hydrolases"/>
    <property type="match status" value="1"/>
</dbReference>
<dbReference type="GO" id="GO:0042274">
    <property type="term" value="P:ribosomal small subunit biogenesis"/>
    <property type="evidence" value="ECO:0007669"/>
    <property type="project" value="UniProtKB-UniRule"/>
</dbReference>
<comment type="function">
    <text evidence="3">One of several proteins that assist in the late maturation steps of the functional core of the 30S ribosomal subunit. Helps release RbfA from mature subunits. May play a role in the assembly of ribosomal proteins into the subunit. Circularly permuted GTPase that catalyzes slow GTP hydrolysis, GTPase activity is stimulated by the 30S ribosomal subunit.</text>
</comment>
<dbReference type="InterPro" id="IPR012340">
    <property type="entry name" value="NA-bd_OB-fold"/>
</dbReference>
<feature type="domain" description="EngC GTPase" evidence="5">
    <location>
        <begin position="123"/>
        <end position="282"/>
    </location>
</feature>
<dbReference type="HAMAP" id="MF_01820">
    <property type="entry name" value="GTPase_RsgA"/>
    <property type="match status" value="1"/>
</dbReference>
<dbReference type="Pfam" id="PF03193">
    <property type="entry name" value="RsgA_GTPase"/>
    <property type="match status" value="1"/>
</dbReference>
<reference evidence="7" key="2">
    <citation type="submission" date="2020-09" db="EMBL/GenBank/DDBJ databases">
        <authorList>
            <person name="Sun Q."/>
            <person name="Zhou Y."/>
        </authorList>
    </citation>
    <scope>NUCLEOTIDE SEQUENCE</scope>
    <source>
        <strain evidence="7">CGMCC 1.15425</strain>
    </source>
</reference>
<evidence type="ECO:0000256" key="4">
    <source>
        <dbReference type="SAM" id="MobiDB-lite"/>
    </source>
</evidence>
<dbReference type="NCBIfam" id="TIGR00157">
    <property type="entry name" value="ribosome small subunit-dependent GTPase A"/>
    <property type="match status" value="1"/>
</dbReference>
<dbReference type="Gene3D" id="1.10.40.50">
    <property type="entry name" value="Probable gtpase engc, domain 3"/>
    <property type="match status" value="1"/>
</dbReference>
<gene>
    <name evidence="3 7" type="primary">rsgA</name>
    <name evidence="7" type="ORF">GCM10011403_16600</name>
</gene>
<keyword evidence="3" id="KW-0690">Ribosome biogenesis</keyword>
<protein>
    <recommendedName>
        <fullName evidence="3">Small ribosomal subunit biogenesis GTPase RsgA</fullName>
        <ecNumber evidence="3">3.6.1.-</ecNumber>
    </recommendedName>
</protein>
<dbReference type="GO" id="GO:0005525">
    <property type="term" value="F:GTP binding"/>
    <property type="evidence" value="ECO:0007669"/>
    <property type="project" value="UniProtKB-UniRule"/>
</dbReference>
<dbReference type="CDD" id="cd01854">
    <property type="entry name" value="YjeQ_EngC"/>
    <property type="match status" value="1"/>
</dbReference>
<comment type="similarity">
    <text evidence="3">Belongs to the TRAFAC class YlqF/YawG GTPase family. RsgA subfamily.</text>
</comment>
<keyword evidence="3" id="KW-0694">RNA-binding</keyword>
<feature type="binding site" evidence="3">
    <location>
        <position position="313"/>
    </location>
    <ligand>
        <name>Zn(2+)</name>
        <dbReference type="ChEBI" id="CHEBI:29105"/>
    </ligand>
</feature>
<organism evidence="7 8">
    <name type="scientific">Pseudohongiella nitratireducens</name>
    <dbReference type="NCBI Taxonomy" id="1768907"/>
    <lineage>
        <taxon>Bacteria</taxon>
        <taxon>Pseudomonadati</taxon>
        <taxon>Pseudomonadota</taxon>
        <taxon>Gammaproteobacteria</taxon>
        <taxon>Pseudomonadales</taxon>
        <taxon>Pseudohongiellaceae</taxon>
        <taxon>Pseudohongiella</taxon>
    </lineage>
</organism>
<accession>A0A917LVN3</accession>
<feature type="compositionally biased region" description="Basic and acidic residues" evidence="4">
    <location>
        <begin position="29"/>
        <end position="38"/>
    </location>
</feature>
<dbReference type="Gene3D" id="2.40.50.140">
    <property type="entry name" value="Nucleic acid-binding proteins"/>
    <property type="match status" value="1"/>
</dbReference>
<keyword evidence="3" id="KW-0699">rRNA-binding</keyword>
<feature type="binding site" evidence="3">
    <location>
        <position position="315"/>
    </location>
    <ligand>
        <name>Zn(2+)</name>
        <dbReference type="ChEBI" id="CHEBI:29105"/>
    </ligand>
</feature>
<evidence type="ECO:0000256" key="2">
    <source>
        <dbReference type="ARBA" id="ARBA00023134"/>
    </source>
</evidence>
<dbReference type="EMBL" id="BMIY01000006">
    <property type="protein sequence ID" value="GGG59952.1"/>
    <property type="molecule type" value="Genomic_DNA"/>
</dbReference>
<dbReference type="InterPro" id="IPR030378">
    <property type="entry name" value="G_CP_dom"/>
</dbReference>
<comment type="cofactor">
    <cofactor evidence="3">
        <name>Zn(2+)</name>
        <dbReference type="ChEBI" id="CHEBI:29105"/>
    </cofactor>
    <text evidence="3">Binds 1 zinc ion per subunit.</text>
</comment>
<evidence type="ECO:0000259" key="5">
    <source>
        <dbReference type="PROSITE" id="PS50936"/>
    </source>
</evidence>
<reference evidence="7" key="1">
    <citation type="journal article" date="2014" name="Int. J. Syst. Evol. Microbiol.">
        <title>Complete genome sequence of Corynebacterium casei LMG S-19264T (=DSM 44701T), isolated from a smear-ripened cheese.</title>
        <authorList>
            <consortium name="US DOE Joint Genome Institute (JGI-PGF)"/>
            <person name="Walter F."/>
            <person name="Albersmeier A."/>
            <person name="Kalinowski J."/>
            <person name="Ruckert C."/>
        </authorList>
    </citation>
    <scope>NUCLEOTIDE SEQUENCE</scope>
    <source>
        <strain evidence="7">CGMCC 1.15425</strain>
    </source>
</reference>
<dbReference type="InterPro" id="IPR027417">
    <property type="entry name" value="P-loop_NTPase"/>
</dbReference>
<feature type="domain" description="CP-type G" evidence="6">
    <location>
        <begin position="115"/>
        <end position="284"/>
    </location>
</feature>
<feature type="binding site" evidence="3">
    <location>
        <begin position="220"/>
        <end position="228"/>
    </location>
    <ligand>
        <name>GTP</name>
        <dbReference type="ChEBI" id="CHEBI:37565"/>
    </ligand>
</feature>
<proteinExistence type="inferred from homology"/>
<feature type="binding site" evidence="3">
    <location>
        <position position="308"/>
    </location>
    <ligand>
        <name>Zn(2+)</name>
        <dbReference type="ChEBI" id="CHEBI:29105"/>
    </ligand>
</feature>
<keyword evidence="1 3" id="KW-0547">Nucleotide-binding</keyword>
<keyword evidence="2 3" id="KW-0342">GTP-binding</keyword>
<dbReference type="PANTHER" id="PTHR32120">
    <property type="entry name" value="SMALL RIBOSOMAL SUBUNIT BIOGENESIS GTPASE RSGA"/>
    <property type="match status" value="1"/>
</dbReference>
<dbReference type="NCBIfam" id="NF008931">
    <property type="entry name" value="PRK12288.1"/>
    <property type="match status" value="1"/>
</dbReference>
<keyword evidence="3" id="KW-0378">Hydrolase</keyword>
<dbReference type="InterPro" id="IPR004881">
    <property type="entry name" value="Ribosome_biogen_GTPase_RsgA"/>
</dbReference>
<comment type="subunit">
    <text evidence="3">Monomer. Associates with 30S ribosomal subunit, binds 16S rRNA.</text>
</comment>
<dbReference type="Gene3D" id="3.40.50.300">
    <property type="entry name" value="P-loop containing nucleotide triphosphate hydrolases"/>
    <property type="match status" value="1"/>
</dbReference>
<dbReference type="OrthoDB" id="9809485at2"/>
<feature type="binding site" evidence="3">
    <location>
        <begin position="162"/>
        <end position="165"/>
    </location>
    <ligand>
        <name>GTP</name>
        <dbReference type="ChEBI" id="CHEBI:37565"/>
    </ligand>
</feature>
<dbReference type="PROSITE" id="PS51721">
    <property type="entry name" value="G_CP"/>
    <property type="match status" value="1"/>
</dbReference>
<feature type="compositionally biased region" description="Basic residues" evidence="4">
    <location>
        <begin position="1"/>
        <end position="15"/>
    </location>
</feature>
<feature type="region of interest" description="Disordered" evidence="4">
    <location>
        <begin position="1"/>
        <end position="42"/>
    </location>
</feature>
<evidence type="ECO:0000313" key="7">
    <source>
        <dbReference type="EMBL" id="GGG59952.1"/>
    </source>
</evidence>
<keyword evidence="3" id="KW-0963">Cytoplasm</keyword>
<comment type="subcellular location">
    <subcellularLocation>
        <location evidence="3">Cytoplasm</location>
    </subcellularLocation>
</comment>
<dbReference type="AlphaFoldDB" id="A0A917LVN3"/>
<evidence type="ECO:0000313" key="8">
    <source>
        <dbReference type="Proteomes" id="UP000627715"/>
    </source>
</evidence>
<evidence type="ECO:0000259" key="6">
    <source>
        <dbReference type="PROSITE" id="PS51721"/>
    </source>
</evidence>
<comment type="caution">
    <text evidence="7">The sequence shown here is derived from an EMBL/GenBank/DDBJ whole genome shotgun (WGS) entry which is preliminary data.</text>
</comment>
<dbReference type="GO" id="GO:0046872">
    <property type="term" value="F:metal ion binding"/>
    <property type="evidence" value="ECO:0007669"/>
    <property type="project" value="UniProtKB-KW"/>
</dbReference>
<sequence>MAKRRLNKHQVRRIQRQQQSRTASTVTDSKADSTDHSRQLGPEQTGLVVCHFGQQLEIEALTGEHLGERFRCYQRSNLPPLVTGDHVIWQADDENSGVVVAQLDRKSLISRPNSRGTLRPVAANIDTVVVVIAPEPEPFANLIDRYLVTIENLSLEAIILLNKADLLDHPAHTGQDSEIATLLARYESIGYQTLTTSTKTEDGVSALRETLSERTMVFVGQSGVGKSSVINALRDMENSEEAEYADVGELSVGLAKGTHTTTATRLYHMPGSGDLIDSPGIREFGLDHVEATDLIHGFREFRPYLGYCRFRDCKHVNEPGCAILNAVAEGAINAERLHSYQLILQSQGAR</sequence>
<dbReference type="InterPro" id="IPR010914">
    <property type="entry name" value="RsgA_GTPase_dom"/>
</dbReference>